<accession>A0A919F2D9</accession>
<keyword evidence="4" id="KW-1185">Reference proteome</keyword>
<evidence type="ECO:0000259" key="2">
    <source>
        <dbReference type="Pfam" id="PF20282"/>
    </source>
</evidence>
<dbReference type="Pfam" id="PF20282">
    <property type="entry name" value="CTD6"/>
    <property type="match status" value="1"/>
</dbReference>
<comment type="caution">
    <text evidence="3">The sequence shown here is derived from an EMBL/GenBank/DDBJ whole genome shotgun (WGS) entry which is preliminary data.</text>
</comment>
<sequence length="384" mass="43252">MRYGTLRGDMAKAEEAAQEEEGPVFEGIPVPNSPSQVVLAPPMQGAPLLTAKQYLYTYSDVQWEEFTVEWVRALGHPYVLVTRMGGAGDRGADVAACLTRQGTNGEWHCYQCKHYQDALQPADAWPEIVKIFVAKVLGVYELPTRYIFVAPKIGSYLTRYLANPATLKEEFFKAWNKANTKLGAELHAGVRTAVEALAHANDFSMFEARNIDWIVDLHRTTPHHARRFPTPLGRRPAVKQPPSEQGAQEAVYVQKLLAAYNEKYGLQLQTLHEARAHARTQQHLARQREAFYSAEALRVFARESVPYETYEAVETDLFEAVIEAEEREYGLGYERLTAVLEAAVHHQPNPANILAPVITVRDRKGLCHHLANDGQLTWCKEESQ</sequence>
<protein>
    <recommendedName>
        <fullName evidence="2">ABC-three component systems C-terminal domain-containing protein</fullName>
    </recommendedName>
</protein>
<evidence type="ECO:0000313" key="4">
    <source>
        <dbReference type="Proteomes" id="UP000619355"/>
    </source>
</evidence>
<evidence type="ECO:0000313" key="3">
    <source>
        <dbReference type="EMBL" id="GHG72515.1"/>
    </source>
</evidence>
<gene>
    <name evidence="3" type="ORF">GCM10018980_68360</name>
</gene>
<dbReference type="Proteomes" id="UP000619355">
    <property type="component" value="Unassembled WGS sequence"/>
</dbReference>
<evidence type="ECO:0000256" key="1">
    <source>
        <dbReference type="SAM" id="MobiDB-lite"/>
    </source>
</evidence>
<name>A0A919F2D9_9ACTN</name>
<proteinExistence type="predicted"/>
<organism evidence="3 4">
    <name type="scientific">Streptomyces capoamus</name>
    <dbReference type="NCBI Taxonomy" id="68183"/>
    <lineage>
        <taxon>Bacteria</taxon>
        <taxon>Bacillati</taxon>
        <taxon>Actinomycetota</taxon>
        <taxon>Actinomycetes</taxon>
        <taxon>Kitasatosporales</taxon>
        <taxon>Streptomycetaceae</taxon>
        <taxon>Streptomyces</taxon>
    </lineage>
</organism>
<dbReference type="EMBL" id="BNBF01000031">
    <property type="protein sequence ID" value="GHG72515.1"/>
    <property type="molecule type" value="Genomic_DNA"/>
</dbReference>
<dbReference type="InterPro" id="IPR046914">
    <property type="entry name" value="ABC-3C_CTD6"/>
</dbReference>
<dbReference type="AlphaFoldDB" id="A0A919F2D9"/>
<feature type="region of interest" description="Disordered" evidence="1">
    <location>
        <begin position="225"/>
        <end position="245"/>
    </location>
</feature>
<reference evidence="4" key="1">
    <citation type="journal article" date="2019" name="Int. J. Syst. Evol. Microbiol.">
        <title>The Global Catalogue of Microorganisms (GCM) 10K type strain sequencing project: providing services to taxonomists for standard genome sequencing and annotation.</title>
        <authorList>
            <consortium name="The Broad Institute Genomics Platform"/>
            <consortium name="The Broad Institute Genome Sequencing Center for Infectious Disease"/>
            <person name="Wu L."/>
            <person name="Ma J."/>
        </authorList>
    </citation>
    <scope>NUCLEOTIDE SEQUENCE [LARGE SCALE GENOMIC DNA]</scope>
    <source>
        <strain evidence="4">JCM 4253</strain>
    </source>
</reference>
<feature type="region of interest" description="Disordered" evidence="1">
    <location>
        <begin position="1"/>
        <end position="28"/>
    </location>
</feature>
<feature type="domain" description="ABC-three component systems C-terminal" evidence="2">
    <location>
        <begin position="249"/>
        <end position="378"/>
    </location>
</feature>